<keyword evidence="6" id="KW-0411">Iron-sulfur</keyword>
<evidence type="ECO:0000259" key="8">
    <source>
        <dbReference type="PROSITE" id="PS51379"/>
    </source>
</evidence>
<gene>
    <name evidence="9" type="ORF">GJ688_17250</name>
</gene>
<sequence>MYKKFAFLIPIAYLSLGIFYPLFGYFLLVCMLTGVTMAYSKNRHWCGNLCPRGFLYDKLFMNNTRKVPDFLKSSSFKYGFFIMFMALFVWRLSVAGWDIYKIGSVFVLMGIVSGTIGLILGLLYRPRAWCLICPMGVMGNFAASLNRGPQPAVQFNHSECKKCKVCEKACPMDITITDFKDEIIDSQCMLCKKCVQVCPKKVLA</sequence>
<evidence type="ECO:0000256" key="5">
    <source>
        <dbReference type="ARBA" id="ARBA00023004"/>
    </source>
</evidence>
<protein>
    <submittedName>
        <fullName evidence="9">4Fe-4S binding protein</fullName>
    </submittedName>
</protein>
<dbReference type="Proteomes" id="UP000430670">
    <property type="component" value="Unassembled WGS sequence"/>
</dbReference>
<accession>A0A6I3SPR6</accession>
<keyword evidence="1" id="KW-0813">Transport</keyword>
<dbReference type="PANTHER" id="PTHR30176">
    <property type="entry name" value="FERREDOXIN-TYPE PROTEIN NAPH"/>
    <property type="match status" value="1"/>
</dbReference>
<dbReference type="OrthoDB" id="9786132at2"/>
<dbReference type="PANTHER" id="PTHR30176:SF3">
    <property type="entry name" value="FERREDOXIN-TYPE PROTEIN NAPH"/>
    <property type="match status" value="1"/>
</dbReference>
<evidence type="ECO:0000313" key="10">
    <source>
        <dbReference type="Proteomes" id="UP000430670"/>
    </source>
</evidence>
<keyword evidence="7" id="KW-1133">Transmembrane helix</keyword>
<comment type="caution">
    <text evidence="9">The sequence shown here is derived from an EMBL/GenBank/DDBJ whole genome shotgun (WGS) entry which is preliminary data.</text>
</comment>
<evidence type="ECO:0000256" key="4">
    <source>
        <dbReference type="ARBA" id="ARBA00022982"/>
    </source>
</evidence>
<dbReference type="GO" id="GO:0005886">
    <property type="term" value="C:plasma membrane"/>
    <property type="evidence" value="ECO:0007669"/>
    <property type="project" value="TreeGrafter"/>
</dbReference>
<organism evidence="9 10">
    <name type="scientific">Heliobacterium mobile</name>
    <name type="common">Heliobacillus mobilis</name>
    <dbReference type="NCBI Taxonomy" id="28064"/>
    <lineage>
        <taxon>Bacteria</taxon>
        <taxon>Bacillati</taxon>
        <taxon>Bacillota</taxon>
        <taxon>Clostridia</taxon>
        <taxon>Eubacteriales</taxon>
        <taxon>Heliobacteriaceae</taxon>
        <taxon>Heliobacterium</taxon>
    </lineage>
</organism>
<dbReference type="EMBL" id="WNKU01000032">
    <property type="protein sequence ID" value="MTV50685.1"/>
    <property type="molecule type" value="Genomic_DNA"/>
</dbReference>
<dbReference type="GO" id="GO:0051539">
    <property type="term" value="F:4 iron, 4 sulfur cluster binding"/>
    <property type="evidence" value="ECO:0007669"/>
    <property type="project" value="UniProtKB-KW"/>
</dbReference>
<evidence type="ECO:0000256" key="6">
    <source>
        <dbReference type="ARBA" id="ARBA00023014"/>
    </source>
</evidence>
<dbReference type="SUPFAM" id="SSF54862">
    <property type="entry name" value="4Fe-4S ferredoxins"/>
    <property type="match status" value="1"/>
</dbReference>
<dbReference type="PROSITE" id="PS00198">
    <property type="entry name" value="4FE4S_FER_1"/>
    <property type="match status" value="1"/>
</dbReference>
<dbReference type="InterPro" id="IPR017896">
    <property type="entry name" value="4Fe4S_Fe-S-bd"/>
</dbReference>
<keyword evidence="7" id="KW-0472">Membrane</keyword>
<keyword evidence="3" id="KW-0479">Metal-binding</keyword>
<dbReference type="Pfam" id="PF13237">
    <property type="entry name" value="Fer4_10"/>
    <property type="match status" value="1"/>
</dbReference>
<name>A0A6I3SPR6_HELMO</name>
<dbReference type="InterPro" id="IPR051684">
    <property type="entry name" value="Electron_Trans/Redox"/>
</dbReference>
<dbReference type="RefSeq" id="WP_155477766.1">
    <property type="nucleotide sequence ID" value="NZ_WNKU01000032.1"/>
</dbReference>
<feature type="domain" description="4Fe-4S ferredoxin-type" evidence="8">
    <location>
        <begin position="151"/>
        <end position="180"/>
    </location>
</feature>
<keyword evidence="10" id="KW-1185">Reference proteome</keyword>
<keyword evidence="2" id="KW-0004">4Fe-4S</keyword>
<evidence type="ECO:0000256" key="7">
    <source>
        <dbReference type="SAM" id="Phobius"/>
    </source>
</evidence>
<dbReference type="AlphaFoldDB" id="A0A6I3SPR6"/>
<keyword evidence="5" id="KW-0408">Iron</keyword>
<dbReference type="Pfam" id="PF12801">
    <property type="entry name" value="Fer4_5"/>
    <property type="match status" value="2"/>
</dbReference>
<feature type="domain" description="4Fe-4S ferredoxin-type" evidence="8">
    <location>
        <begin position="182"/>
        <end position="204"/>
    </location>
</feature>
<dbReference type="InterPro" id="IPR017900">
    <property type="entry name" value="4Fe4S_Fe_S_CS"/>
</dbReference>
<keyword evidence="7" id="KW-0812">Transmembrane</keyword>
<feature type="transmembrane region" description="Helical" evidence="7">
    <location>
        <begin position="99"/>
        <end position="124"/>
    </location>
</feature>
<proteinExistence type="predicted"/>
<evidence type="ECO:0000256" key="1">
    <source>
        <dbReference type="ARBA" id="ARBA00022448"/>
    </source>
</evidence>
<reference evidence="9 10" key="1">
    <citation type="submission" date="2019-11" db="EMBL/GenBank/DDBJ databases">
        <title>Whole-genome sequence of a the green, strictly anaerobic photosynthetic bacterium Heliobacillus mobilis DSM 6151.</title>
        <authorList>
            <person name="Kyndt J.A."/>
            <person name="Meyer T.E."/>
        </authorList>
    </citation>
    <scope>NUCLEOTIDE SEQUENCE [LARGE SCALE GENOMIC DNA]</scope>
    <source>
        <strain evidence="9 10">DSM 6151</strain>
    </source>
</reference>
<keyword evidence="4" id="KW-0249">Electron transport</keyword>
<dbReference type="GO" id="GO:0046872">
    <property type="term" value="F:metal ion binding"/>
    <property type="evidence" value="ECO:0007669"/>
    <property type="project" value="UniProtKB-KW"/>
</dbReference>
<dbReference type="PROSITE" id="PS51379">
    <property type="entry name" value="4FE4S_FER_2"/>
    <property type="match status" value="2"/>
</dbReference>
<feature type="transmembrane region" description="Helical" evidence="7">
    <location>
        <begin position="12"/>
        <end position="35"/>
    </location>
</feature>
<evidence type="ECO:0000256" key="3">
    <source>
        <dbReference type="ARBA" id="ARBA00022723"/>
    </source>
</evidence>
<dbReference type="Gene3D" id="3.30.70.20">
    <property type="match status" value="1"/>
</dbReference>
<evidence type="ECO:0000313" key="9">
    <source>
        <dbReference type="EMBL" id="MTV50685.1"/>
    </source>
</evidence>
<feature type="transmembrane region" description="Helical" evidence="7">
    <location>
        <begin position="75"/>
        <end position="93"/>
    </location>
</feature>
<evidence type="ECO:0000256" key="2">
    <source>
        <dbReference type="ARBA" id="ARBA00022485"/>
    </source>
</evidence>